<dbReference type="EMBL" id="ASPP01023864">
    <property type="protein sequence ID" value="ETO09850.1"/>
    <property type="molecule type" value="Genomic_DNA"/>
</dbReference>
<evidence type="ECO:0000256" key="4">
    <source>
        <dbReference type="ARBA" id="ARBA00022989"/>
    </source>
</evidence>
<dbReference type="Pfam" id="PF07851">
    <property type="entry name" value="TMEM120A-B"/>
    <property type="match status" value="1"/>
</dbReference>
<protein>
    <submittedName>
        <fullName evidence="8">Uncharacterized protein</fullName>
    </submittedName>
</protein>
<comment type="subcellular location">
    <subcellularLocation>
        <location evidence="1">Membrane</location>
        <topology evidence="1">Multi-pass membrane protein</topology>
    </subcellularLocation>
</comment>
<sequence length="381" mass="44512">MSLFFHKKIREAWQERLLKVKEEIESLLQIRKKVGKRILLKQEYVKFKWRTNVIFVLFPVLQLLWRYYNRGGGIFSSHFDPNTSYTVEWVLCQWHHGWLLYLYLSLAIREYVLRLNGSRIYIWWIYHHHISSLMSFVSILLMRSAYTRFKLIFDYATCLFLIIGLIQMWQNYNSKRRHYARTAMGRAGTLDISTGETIVELPSSGCEFQCLKVCLYLLYGLEMSVGIATIFYVFAQGYDLPPQNRFDLFQFEGYLLGILTFSIGLGNTFALYTRPKKQPSSHSQSNLHGHADAYVHSHSNGHNPLSSSLPNSWSENELDAASFKSGKISNRLMKGVKLHRFSQESNLASLQKQAVTQTDDEKQLQQQQQQQQQSHHGDKED</sequence>
<name>X6MA20_RETFI</name>
<feature type="compositionally biased region" description="Polar residues" evidence="6">
    <location>
        <begin position="348"/>
        <end position="357"/>
    </location>
</feature>
<evidence type="ECO:0000256" key="2">
    <source>
        <dbReference type="ARBA" id="ARBA00009700"/>
    </source>
</evidence>
<evidence type="ECO:0000313" key="8">
    <source>
        <dbReference type="EMBL" id="ETO09850.1"/>
    </source>
</evidence>
<accession>X6MA20</accession>
<gene>
    <name evidence="8" type="ORF">RFI_27529</name>
</gene>
<evidence type="ECO:0000256" key="7">
    <source>
        <dbReference type="SAM" id="Phobius"/>
    </source>
</evidence>
<feature type="transmembrane region" description="Helical" evidence="7">
    <location>
        <begin position="152"/>
        <end position="169"/>
    </location>
</feature>
<evidence type="ECO:0000256" key="3">
    <source>
        <dbReference type="ARBA" id="ARBA00022692"/>
    </source>
</evidence>
<feature type="region of interest" description="Disordered" evidence="6">
    <location>
        <begin position="348"/>
        <end position="381"/>
    </location>
</feature>
<evidence type="ECO:0000256" key="1">
    <source>
        <dbReference type="ARBA" id="ARBA00004141"/>
    </source>
</evidence>
<dbReference type="GO" id="GO:0016020">
    <property type="term" value="C:membrane"/>
    <property type="evidence" value="ECO:0007669"/>
    <property type="project" value="UniProtKB-SubCell"/>
</dbReference>
<keyword evidence="9" id="KW-1185">Reference proteome</keyword>
<comment type="similarity">
    <text evidence="2">Belongs to the TMEM120 family.</text>
</comment>
<feature type="transmembrane region" description="Helical" evidence="7">
    <location>
        <begin position="254"/>
        <end position="272"/>
    </location>
</feature>
<evidence type="ECO:0000256" key="6">
    <source>
        <dbReference type="SAM" id="MobiDB-lite"/>
    </source>
</evidence>
<keyword evidence="5 7" id="KW-0472">Membrane</keyword>
<keyword evidence="4 7" id="KW-1133">Transmembrane helix</keyword>
<feature type="transmembrane region" description="Helical" evidence="7">
    <location>
        <begin position="213"/>
        <end position="234"/>
    </location>
</feature>
<reference evidence="8 9" key="1">
    <citation type="journal article" date="2013" name="Curr. Biol.">
        <title>The Genome of the Foraminiferan Reticulomyxa filosa.</title>
        <authorList>
            <person name="Glockner G."/>
            <person name="Hulsmann N."/>
            <person name="Schleicher M."/>
            <person name="Noegel A.A."/>
            <person name="Eichinger L."/>
            <person name="Gallinger C."/>
            <person name="Pawlowski J."/>
            <person name="Sierra R."/>
            <person name="Euteneuer U."/>
            <person name="Pillet L."/>
            <person name="Moustafa A."/>
            <person name="Platzer M."/>
            <person name="Groth M."/>
            <person name="Szafranski K."/>
            <person name="Schliwa M."/>
        </authorList>
    </citation>
    <scope>NUCLEOTIDE SEQUENCE [LARGE SCALE GENOMIC DNA]</scope>
</reference>
<feature type="transmembrane region" description="Helical" evidence="7">
    <location>
        <begin position="120"/>
        <end position="146"/>
    </location>
</feature>
<proteinExistence type="inferred from homology"/>
<evidence type="ECO:0000313" key="9">
    <source>
        <dbReference type="Proteomes" id="UP000023152"/>
    </source>
</evidence>
<dbReference type="InterPro" id="IPR012926">
    <property type="entry name" value="TMEM120A/B"/>
</dbReference>
<feature type="transmembrane region" description="Helical" evidence="7">
    <location>
        <begin position="49"/>
        <end position="68"/>
    </location>
</feature>
<feature type="transmembrane region" description="Helical" evidence="7">
    <location>
        <begin position="88"/>
        <end position="108"/>
    </location>
</feature>
<dbReference type="PANTHER" id="PTHR21433">
    <property type="entry name" value="TRANSMEMBRANE PROTEIN INDUCED BY TUMOR NECROSIS FACTOR ALPHA"/>
    <property type="match status" value="1"/>
</dbReference>
<dbReference type="OrthoDB" id="2015098at2759"/>
<comment type="caution">
    <text evidence="8">The sequence shown here is derived from an EMBL/GenBank/DDBJ whole genome shotgun (WGS) entry which is preliminary data.</text>
</comment>
<organism evidence="8 9">
    <name type="scientific">Reticulomyxa filosa</name>
    <dbReference type="NCBI Taxonomy" id="46433"/>
    <lineage>
        <taxon>Eukaryota</taxon>
        <taxon>Sar</taxon>
        <taxon>Rhizaria</taxon>
        <taxon>Retaria</taxon>
        <taxon>Foraminifera</taxon>
        <taxon>Monothalamids</taxon>
        <taxon>Reticulomyxidae</taxon>
        <taxon>Reticulomyxa</taxon>
    </lineage>
</organism>
<keyword evidence="3 7" id="KW-0812">Transmembrane</keyword>
<evidence type="ECO:0000256" key="5">
    <source>
        <dbReference type="ARBA" id="ARBA00023136"/>
    </source>
</evidence>
<dbReference type="Proteomes" id="UP000023152">
    <property type="component" value="Unassembled WGS sequence"/>
</dbReference>
<feature type="compositionally biased region" description="Low complexity" evidence="6">
    <location>
        <begin position="364"/>
        <end position="373"/>
    </location>
</feature>
<dbReference type="AlphaFoldDB" id="X6MA20"/>
<dbReference type="PANTHER" id="PTHR21433:SF0">
    <property type="entry name" value="TRANSMEMBRANE PROTEIN 120 HOMOLOG"/>
    <property type="match status" value="1"/>
</dbReference>